<name>A0A2V2ZPC1_9BACI</name>
<comment type="caution">
    <text evidence="1">The sequence shown here is derived from an EMBL/GenBank/DDBJ whole genome shotgun (WGS) entry which is preliminary data.</text>
</comment>
<protein>
    <submittedName>
        <fullName evidence="1">Uncharacterized protein</fullName>
    </submittedName>
</protein>
<accession>A0A2V2ZPC1</accession>
<proteinExistence type="predicted"/>
<dbReference type="EMBL" id="QGTW01000011">
    <property type="protein sequence ID" value="PWW26167.1"/>
    <property type="molecule type" value="Genomic_DNA"/>
</dbReference>
<evidence type="ECO:0000313" key="1">
    <source>
        <dbReference type="EMBL" id="PWW26167.1"/>
    </source>
</evidence>
<dbReference type="AlphaFoldDB" id="A0A2V2ZPC1"/>
<organism evidence="1 2">
    <name type="scientific">Cytobacillus oceanisediminis</name>
    <dbReference type="NCBI Taxonomy" id="665099"/>
    <lineage>
        <taxon>Bacteria</taxon>
        <taxon>Bacillati</taxon>
        <taxon>Bacillota</taxon>
        <taxon>Bacilli</taxon>
        <taxon>Bacillales</taxon>
        <taxon>Bacillaceae</taxon>
        <taxon>Cytobacillus</taxon>
    </lineage>
</organism>
<gene>
    <name evidence="1" type="ORF">DFO73_111105</name>
</gene>
<dbReference type="Proteomes" id="UP000247150">
    <property type="component" value="Unassembled WGS sequence"/>
</dbReference>
<evidence type="ECO:0000313" key="2">
    <source>
        <dbReference type="Proteomes" id="UP000247150"/>
    </source>
</evidence>
<reference evidence="1 2" key="1">
    <citation type="submission" date="2018-05" db="EMBL/GenBank/DDBJ databases">
        <title>Freshwater and sediment microbial communities from various areas in North America, analyzing microbe dynamics in response to fracking.</title>
        <authorList>
            <person name="Lamendella R."/>
        </authorList>
    </citation>
    <scope>NUCLEOTIDE SEQUENCE [LARGE SCALE GENOMIC DNA]</scope>
    <source>
        <strain evidence="1 2">15_TX</strain>
    </source>
</reference>
<sequence length="57" mass="6840">MIVKERSTPIKITYLEALLRRLPYDHPKRSRIEEDLFKRRGGYRGEKALDQFFWGAS</sequence>